<dbReference type="Pfam" id="PF01612">
    <property type="entry name" value="DNA_pol_A_exo1"/>
    <property type="match status" value="1"/>
</dbReference>
<dbReference type="CDD" id="cd08637">
    <property type="entry name" value="DNA_pol_A_pol_I_C"/>
    <property type="match status" value="1"/>
</dbReference>
<dbReference type="Pfam" id="PF02739">
    <property type="entry name" value="5_3_exonuc_N"/>
    <property type="match status" value="1"/>
</dbReference>
<dbReference type="Proteomes" id="UP000644115">
    <property type="component" value="Unassembled WGS sequence"/>
</dbReference>
<evidence type="ECO:0000313" key="19">
    <source>
        <dbReference type="EMBL" id="MBC5998995.1"/>
    </source>
</evidence>
<dbReference type="GO" id="GO:0008408">
    <property type="term" value="F:3'-5' exonuclease activity"/>
    <property type="evidence" value="ECO:0007669"/>
    <property type="project" value="InterPro"/>
</dbReference>
<dbReference type="SMART" id="SM00482">
    <property type="entry name" value="POLAc"/>
    <property type="match status" value="1"/>
</dbReference>
<dbReference type="GO" id="GO:0006302">
    <property type="term" value="P:double-strand break repair"/>
    <property type="evidence" value="ECO:0007669"/>
    <property type="project" value="TreeGrafter"/>
</dbReference>
<dbReference type="SUPFAM" id="SSF88723">
    <property type="entry name" value="PIN domain-like"/>
    <property type="match status" value="1"/>
</dbReference>
<dbReference type="PRINTS" id="PR00868">
    <property type="entry name" value="DNAPOLI"/>
</dbReference>
<keyword evidence="4 16" id="KW-0808">Transferase</keyword>
<gene>
    <name evidence="16 19" type="primary">polA</name>
    <name evidence="19" type="ORF">H8876_03135</name>
</gene>
<comment type="caution">
    <text evidence="19">The sequence shown here is derived from an EMBL/GenBank/DDBJ whole genome shotgun (WGS) entry which is preliminary data.</text>
</comment>
<dbReference type="NCBIfam" id="TIGR00593">
    <property type="entry name" value="pola"/>
    <property type="match status" value="1"/>
</dbReference>
<dbReference type="InterPro" id="IPR019760">
    <property type="entry name" value="DNA-dir_DNA_pol_A_CS"/>
</dbReference>
<accession>A0A923NA65</accession>
<evidence type="ECO:0000256" key="16">
    <source>
        <dbReference type="RuleBase" id="RU004460"/>
    </source>
</evidence>
<evidence type="ECO:0000256" key="5">
    <source>
        <dbReference type="ARBA" id="ARBA00022695"/>
    </source>
</evidence>
<name>A0A923NA65_9FIRM</name>
<dbReference type="RefSeq" id="WP_249286480.1">
    <property type="nucleotide sequence ID" value="NZ_JACRWC010000044.1"/>
</dbReference>
<dbReference type="FunFam" id="1.10.150.20:FF:000002">
    <property type="entry name" value="DNA polymerase I"/>
    <property type="match status" value="1"/>
</dbReference>
<dbReference type="EC" id="2.7.7.7" evidence="2 15"/>
<evidence type="ECO:0000256" key="2">
    <source>
        <dbReference type="ARBA" id="ARBA00012417"/>
    </source>
</evidence>
<dbReference type="CDD" id="cd09859">
    <property type="entry name" value="PIN_53EXO"/>
    <property type="match status" value="1"/>
</dbReference>
<dbReference type="GO" id="GO:0006261">
    <property type="term" value="P:DNA-templated DNA replication"/>
    <property type="evidence" value="ECO:0007669"/>
    <property type="project" value="UniProtKB-UniRule"/>
</dbReference>
<dbReference type="InterPro" id="IPR020046">
    <property type="entry name" value="5-3_exonucl_a-hlix_arch_N"/>
</dbReference>
<dbReference type="AlphaFoldDB" id="A0A923NA65"/>
<dbReference type="Gene3D" id="3.30.70.370">
    <property type="match status" value="1"/>
</dbReference>
<dbReference type="SMART" id="SM00475">
    <property type="entry name" value="53EXOc"/>
    <property type="match status" value="1"/>
</dbReference>
<dbReference type="InterPro" id="IPR029060">
    <property type="entry name" value="PIN-like_dom_sf"/>
</dbReference>
<keyword evidence="20" id="KW-1185">Reference proteome</keyword>
<dbReference type="NCBIfam" id="NF004397">
    <property type="entry name" value="PRK05755.1"/>
    <property type="match status" value="1"/>
</dbReference>
<feature type="domain" description="5'-3' exonuclease" evidence="17">
    <location>
        <begin position="2"/>
        <end position="262"/>
    </location>
</feature>
<dbReference type="Gene3D" id="1.10.150.20">
    <property type="entry name" value="5' to 3' exonuclease, C-terminal subdomain"/>
    <property type="match status" value="2"/>
</dbReference>
<dbReference type="Gene3D" id="3.30.420.10">
    <property type="entry name" value="Ribonuclease H-like superfamily/Ribonuclease H"/>
    <property type="match status" value="1"/>
</dbReference>
<evidence type="ECO:0000256" key="12">
    <source>
        <dbReference type="ARBA" id="ARBA00023125"/>
    </source>
</evidence>
<dbReference type="InterPro" id="IPR018320">
    <property type="entry name" value="DNA_polymerase_1"/>
</dbReference>
<dbReference type="GO" id="GO:0008409">
    <property type="term" value="F:5'-3' exonuclease activity"/>
    <property type="evidence" value="ECO:0007669"/>
    <property type="project" value="InterPro"/>
</dbReference>
<dbReference type="CDD" id="cd06140">
    <property type="entry name" value="DNA_polA_I_Bacillus_like_exo"/>
    <property type="match status" value="1"/>
</dbReference>
<feature type="domain" description="DNA-directed DNA polymerase family A palm" evidence="18">
    <location>
        <begin position="646"/>
        <end position="852"/>
    </location>
</feature>
<evidence type="ECO:0000256" key="7">
    <source>
        <dbReference type="ARBA" id="ARBA00022722"/>
    </source>
</evidence>
<organism evidence="19 20">
    <name type="scientific">Lentihominibacter faecis</name>
    <dbReference type="NCBI Taxonomy" id="2764712"/>
    <lineage>
        <taxon>Bacteria</taxon>
        <taxon>Bacillati</taxon>
        <taxon>Bacillota</taxon>
        <taxon>Clostridia</taxon>
        <taxon>Peptostreptococcales</taxon>
        <taxon>Anaerovoracaceae</taxon>
        <taxon>Lentihominibacter</taxon>
    </lineage>
</organism>
<dbReference type="InterPro" id="IPR001098">
    <property type="entry name" value="DNA-dir_DNA_pol_A_palm_dom"/>
</dbReference>
<dbReference type="EMBL" id="JACRWC010000044">
    <property type="protein sequence ID" value="MBC5998995.1"/>
    <property type="molecule type" value="Genomic_DNA"/>
</dbReference>
<evidence type="ECO:0000256" key="3">
    <source>
        <dbReference type="ARBA" id="ARBA00020311"/>
    </source>
</evidence>
<dbReference type="Pfam" id="PF00476">
    <property type="entry name" value="DNA_pol_A"/>
    <property type="match status" value="1"/>
</dbReference>
<evidence type="ECO:0000256" key="1">
    <source>
        <dbReference type="ARBA" id="ARBA00007705"/>
    </source>
</evidence>
<evidence type="ECO:0000259" key="17">
    <source>
        <dbReference type="SMART" id="SM00475"/>
    </source>
</evidence>
<dbReference type="FunFam" id="1.10.150.20:FF:000003">
    <property type="entry name" value="DNA polymerase I"/>
    <property type="match status" value="1"/>
</dbReference>
<dbReference type="PANTHER" id="PTHR10133:SF27">
    <property type="entry name" value="DNA POLYMERASE NU"/>
    <property type="match status" value="1"/>
</dbReference>
<protein>
    <recommendedName>
        <fullName evidence="3 15">DNA polymerase I</fullName>
        <ecNumber evidence="2 15">2.7.7.7</ecNumber>
    </recommendedName>
</protein>
<dbReference type="InterPro" id="IPR008918">
    <property type="entry name" value="HhH2"/>
</dbReference>
<dbReference type="Pfam" id="PF01367">
    <property type="entry name" value="5_3_exonuc"/>
    <property type="match status" value="1"/>
</dbReference>
<comment type="catalytic activity">
    <reaction evidence="14 16">
        <text>DNA(n) + a 2'-deoxyribonucleoside 5'-triphosphate = DNA(n+1) + diphosphate</text>
        <dbReference type="Rhea" id="RHEA:22508"/>
        <dbReference type="Rhea" id="RHEA-COMP:17339"/>
        <dbReference type="Rhea" id="RHEA-COMP:17340"/>
        <dbReference type="ChEBI" id="CHEBI:33019"/>
        <dbReference type="ChEBI" id="CHEBI:61560"/>
        <dbReference type="ChEBI" id="CHEBI:173112"/>
        <dbReference type="EC" id="2.7.7.7"/>
    </reaction>
</comment>
<sequence>MERIAIIDGNSLINRAYYAMRNPMITKDGIFTQGIFGFLNMMEKIKKDYEPAYMVIAFDLKAPTFRHKAYEGYKAGRKKMPPELAMEVPILKDILRAMNIKQVELEGFEADDLIGTIAKEAESCGMEPLIITGDKDELQLATDITKIILTRKGVSEFDLYDRQAMMDKYGFTPTQFIDFKGLMGDQSDNIPGIPGVGEKTATKLILEYGSVENLIANVDNVKPKGVKAKVEEHAQLAMMSKRLATINTQVPMDIDFAEYKLTEPDYDALIELYSRLEFNRFLKKLNVQRSGGTGSGDPAAKPLAVDAEKLEKVCVREDSQLAELTLQGKTAIKVFGDHNHLDVPQIEGVAAVNGDTYYYFDCRNLTGFFDWLAEQEISFAGHSLKDDYYMLLCHGMTKFETAFDTEVAQYVLDSSRSNYSLSALSNEYLHQSLRDEKEFFEENGQVDLFTDPTEQYMTYGCEVCGAILNLAEAQKAQIADQKLETVLYEAELPLVEVMASMEHEGFRTDKKILEGFGVVLAEQIGELTKQIYGLAGEEFNINSPLQLGNILFEKLGLPAGKKTKRGYSTSADILEKLMDKHPIIPLILEYRTVSKLKSTYVDGLIPLISSTDGKVHAHFNQTVTTTGRISCTEPNLQNIPIRQEMGRKLRKAFIPEENCVLVGADYSQIELRVLAHMSGDDALIESFNNGEDIHRATAARVLGIPEDKITLEERSRAKAVNFGVIYGMSAFGLSSELRITRKDADEYIKAYFAKHAAVKEFMDEQVKFCKANGYVSTLLGRKRFIKEINASAYMVKQVGERLAMNTPIQGSAADIIKLAMIKVFRALRDQGLRSRLILQVHDELIINTREEEKEQVEKLLTENMESAYELAVKLKADLNEGESWYELK</sequence>
<dbReference type="SUPFAM" id="SSF53098">
    <property type="entry name" value="Ribonuclease H-like"/>
    <property type="match status" value="1"/>
</dbReference>
<dbReference type="Gene3D" id="3.40.50.1010">
    <property type="entry name" value="5'-nuclease"/>
    <property type="match status" value="1"/>
</dbReference>
<keyword evidence="7" id="KW-0540">Nuclease</keyword>
<dbReference type="SUPFAM" id="SSF47807">
    <property type="entry name" value="5' to 3' exonuclease, C-terminal subdomain"/>
    <property type="match status" value="1"/>
</dbReference>
<evidence type="ECO:0000256" key="8">
    <source>
        <dbReference type="ARBA" id="ARBA00022763"/>
    </source>
</evidence>
<evidence type="ECO:0000259" key="18">
    <source>
        <dbReference type="SMART" id="SM00482"/>
    </source>
</evidence>
<keyword evidence="10" id="KW-0269">Exonuclease</keyword>
<keyword evidence="6 16" id="KW-0235">DNA replication</keyword>
<dbReference type="InterPro" id="IPR020045">
    <property type="entry name" value="DNA_polI_H3TH"/>
</dbReference>
<reference evidence="19" key="1">
    <citation type="submission" date="2020-08" db="EMBL/GenBank/DDBJ databases">
        <authorList>
            <person name="Liu C."/>
            <person name="Sun Q."/>
        </authorList>
    </citation>
    <scope>NUCLEOTIDE SEQUENCE</scope>
    <source>
        <strain evidence="19">BX16</strain>
    </source>
</reference>
<keyword evidence="13 16" id="KW-0234">DNA repair</keyword>
<dbReference type="PANTHER" id="PTHR10133">
    <property type="entry name" value="DNA POLYMERASE I"/>
    <property type="match status" value="1"/>
</dbReference>
<keyword evidence="9" id="KW-0378">Hydrolase</keyword>
<dbReference type="SMART" id="SM00279">
    <property type="entry name" value="HhH2"/>
    <property type="match status" value="1"/>
</dbReference>
<evidence type="ECO:0000256" key="15">
    <source>
        <dbReference type="NCBIfam" id="TIGR00593"/>
    </source>
</evidence>
<dbReference type="Gene3D" id="1.20.1060.10">
    <property type="entry name" value="Taq DNA Polymerase, Chain T, domain 4"/>
    <property type="match status" value="1"/>
</dbReference>
<keyword evidence="11 16" id="KW-0239">DNA-directed DNA polymerase</keyword>
<dbReference type="InterPro" id="IPR012337">
    <property type="entry name" value="RNaseH-like_sf"/>
</dbReference>
<evidence type="ECO:0000256" key="14">
    <source>
        <dbReference type="ARBA" id="ARBA00049244"/>
    </source>
</evidence>
<dbReference type="SUPFAM" id="SSF56672">
    <property type="entry name" value="DNA/RNA polymerases"/>
    <property type="match status" value="1"/>
</dbReference>
<dbReference type="GO" id="GO:0003677">
    <property type="term" value="F:DNA binding"/>
    <property type="evidence" value="ECO:0007669"/>
    <property type="project" value="UniProtKB-UniRule"/>
</dbReference>
<dbReference type="CDD" id="cd09898">
    <property type="entry name" value="H3TH_53EXO"/>
    <property type="match status" value="1"/>
</dbReference>
<comment type="similarity">
    <text evidence="1 16">Belongs to the DNA polymerase type-A family.</text>
</comment>
<evidence type="ECO:0000313" key="20">
    <source>
        <dbReference type="Proteomes" id="UP000644115"/>
    </source>
</evidence>
<dbReference type="GO" id="GO:0003887">
    <property type="term" value="F:DNA-directed DNA polymerase activity"/>
    <property type="evidence" value="ECO:0007669"/>
    <property type="project" value="UniProtKB-UniRule"/>
</dbReference>
<dbReference type="InterPro" id="IPR036279">
    <property type="entry name" value="5-3_exonuclease_C_sf"/>
</dbReference>
<dbReference type="InterPro" id="IPR002562">
    <property type="entry name" value="3'-5'_exonuclease_dom"/>
</dbReference>
<dbReference type="InterPro" id="IPR036397">
    <property type="entry name" value="RNaseH_sf"/>
</dbReference>
<keyword evidence="5 16" id="KW-0548">Nucleotidyltransferase</keyword>
<evidence type="ECO:0000256" key="11">
    <source>
        <dbReference type="ARBA" id="ARBA00022932"/>
    </source>
</evidence>
<evidence type="ECO:0000256" key="6">
    <source>
        <dbReference type="ARBA" id="ARBA00022705"/>
    </source>
</evidence>
<dbReference type="InterPro" id="IPR043502">
    <property type="entry name" value="DNA/RNA_pol_sf"/>
</dbReference>
<evidence type="ECO:0000256" key="4">
    <source>
        <dbReference type="ARBA" id="ARBA00022679"/>
    </source>
</evidence>
<dbReference type="PROSITE" id="PS00447">
    <property type="entry name" value="DNA_POLYMERASE_A"/>
    <property type="match status" value="1"/>
</dbReference>
<evidence type="ECO:0000256" key="9">
    <source>
        <dbReference type="ARBA" id="ARBA00022801"/>
    </source>
</evidence>
<evidence type="ECO:0000256" key="10">
    <source>
        <dbReference type="ARBA" id="ARBA00022839"/>
    </source>
</evidence>
<keyword evidence="8 16" id="KW-0227">DNA damage</keyword>
<dbReference type="FunFam" id="1.20.1060.10:FF:000001">
    <property type="entry name" value="DNA polymerase I"/>
    <property type="match status" value="1"/>
</dbReference>
<evidence type="ECO:0000256" key="13">
    <source>
        <dbReference type="ARBA" id="ARBA00023204"/>
    </source>
</evidence>
<keyword evidence="12 16" id="KW-0238">DNA-binding</keyword>
<comment type="subunit">
    <text evidence="16">Single-chain monomer with multiple functions.</text>
</comment>
<proteinExistence type="inferred from homology"/>
<dbReference type="InterPro" id="IPR002298">
    <property type="entry name" value="DNA_polymerase_A"/>
</dbReference>
<dbReference type="InterPro" id="IPR002421">
    <property type="entry name" value="5-3_exonuclease"/>
</dbReference>